<evidence type="ECO:0000313" key="7">
    <source>
        <dbReference type="EMBL" id="KWZ41443.1"/>
    </source>
</evidence>
<evidence type="ECO:0000259" key="6">
    <source>
        <dbReference type="Pfam" id="PF08281"/>
    </source>
</evidence>
<proteinExistence type="inferred from homology"/>
<dbReference type="PANTHER" id="PTHR43133:SF51">
    <property type="entry name" value="RNA POLYMERASE SIGMA FACTOR"/>
    <property type="match status" value="1"/>
</dbReference>
<keyword evidence="4" id="KW-0804">Transcription</keyword>
<name>A0ABR5T8Z0_9BURK</name>
<evidence type="ECO:0000256" key="3">
    <source>
        <dbReference type="ARBA" id="ARBA00023082"/>
    </source>
</evidence>
<dbReference type="InterPro" id="IPR036388">
    <property type="entry name" value="WH-like_DNA-bd_sf"/>
</dbReference>
<dbReference type="PANTHER" id="PTHR43133">
    <property type="entry name" value="RNA POLYMERASE ECF-TYPE SIGMA FACTO"/>
    <property type="match status" value="1"/>
</dbReference>
<dbReference type="InterPro" id="IPR013249">
    <property type="entry name" value="RNA_pol_sigma70_r4_t2"/>
</dbReference>
<protein>
    <submittedName>
        <fullName evidence="7">RNA polymerase subunit sigma</fullName>
    </submittedName>
</protein>
<dbReference type="InterPro" id="IPR014284">
    <property type="entry name" value="RNA_pol_sigma-70_dom"/>
</dbReference>
<comment type="caution">
    <text evidence="7">The sequence shown here is derived from an EMBL/GenBank/DDBJ whole genome shotgun (WGS) entry which is preliminary data.</text>
</comment>
<evidence type="ECO:0000256" key="1">
    <source>
        <dbReference type="ARBA" id="ARBA00010641"/>
    </source>
</evidence>
<dbReference type="Pfam" id="PF08281">
    <property type="entry name" value="Sigma70_r4_2"/>
    <property type="match status" value="1"/>
</dbReference>
<keyword evidence="2" id="KW-0805">Transcription regulation</keyword>
<keyword evidence="8" id="KW-1185">Reference proteome</keyword>
<dbReference type="RefSeq" id="WP_059645235.1">
    <property type="nucleotide sequence ID" value="NZ_CP013424.1"/>
</dbReference>
<organism evidence="7 8">
    <name type="scientific">Burkholderia savannae</name>
    <dbReference type="NCBI Taxonomy" id="1637837"/>
    <lineage>
        <taxon>Bacteria</taxon>
        <taxon>Pseudomonadati</taxon>
        <taxon>Pseudomonadota</taxon>
        <taxon>Betaproteobacteria</taxon>
        <taxon>Burkholderiales</taxon>
        <taxon>Burkholderiaceae</taxon>
        <taxon>Burkholderia</taxon>
        <taxon>pseudomallei group</taxon>
    </lineage>
</organism>
<comment type="similarity">
    <text evidence="1">Belongs to the sigma-70 factor family. ECF subfamily.</text>
</comment>
<dbReference type="CDD" id="cd06171">
    <property type="entry name" value="Sigma70_r4"/>
    <property type="match status" value="1"/>
</dbReference>
<dbReference type="Pfam" id="PF04542">
    <property type="entry name" value="Sigma70_r2"/>
    <property type="match status" value="1"/>
</dbReference>
<sequence>MTNSATAFAQNDADDERLLARRIAAGDQSAFELLMRRHNRRLFRIARATLHSNADAQDALQDAYLSAYRAIGEFRGEAALFTWLARLVLNECFARLRRHARRQRVVPIVDMNAESEIDAMCAHDPDPSYRAAARAELRGLLEQKLERLPYAFRIVFVLRSVEELSVDETAHCLGIPEATVRSRHFRAKRLLRDALAREIGLVEHDVFEFGGGDCDRLVAAVMRRVDGESGR</sequence>
<feature type="domain" description="RNA polymerase sigma-70 region 2" evidence="5">
    <location>
        <begin position="34"/>
        <end position="102"/>
    </location>
</feature>
<keyword evidence="3" id="KW-0731">Sigma factor</keyword>
<dbReference type="NCBIfam" id="TIGR02937">
    <property type="entry name" value="sigma70-ECF"/>
    <property type="match status" value="1"/>
</dbReference>
<dbReference type="Gene3D" id="1.10.10.10">
    <property type="entry name" value="Winged helix-like DNA-binding domain superfamily/Winged helix DNA-binding domain"/>
    <property type="match status" value="1"/>
</dbReference>
<dbReference type="Gene3D" id="1.10.1740.10">
    <property type="match status" value="1"/>
</dbReference>
<evidence type="ECO:0000259" key="5">
    <source>
        <dbReference type="Pfam" id="PF04542"/>
    </source>
</evidence>
<dbReference type="EMBL" id="LNJQ01000001">
    <property type="protein sequence ID" value="KWZ41443.1"/>
    <property type="molecule type" value="Genomic_DNA"/>
</dbReference>
<dbReference type="SUPFAM" id="SSF88659">
    <property type="entry name" value="Sigma3 and sigma4 domains of RNA polymerase sigma factors"/>
    <property type="match status" value="1"/>
</dbReference>
<dbReference type="InterPro" id="IPR013325">
    <property type="entry name" value="RNA_pol_sigma_r2"/>
</dbReference>
<dbReference type="InterPro" id="IPR013324">
    <property type="entry name" value="RNA_pol_sigma_r3/r4-like"/>
</dbReference>
<dbReference type="Proteomes" id="UP000070255">
    <property type="component" value="Unassembled WGS sequence"/>
</dbReference>
<evidence type="ECO:0000256" key="4">
    <source>
        <dbReference type="ARBA" id="ARBA00023163"/>
    </source>
</evidence>
<accession>A0ABR5T8Z0</accession>
<evidence type="ECO:0000256" key="2">
    <source>
        <dbReference type="ARBA" id="ARBA00023015"/>
    </source>
</evidence>
<feature type="domain" description="RNA polymerase sigma factor 70 region 4 type 2" evidence="6">
    <location>
        <begin position="140"/>
        <end position="191"/>
    </location>
</feature>
<reference evidence="7 8" key="1">
    <citation type="submission" date="2015-11" db="EMBL/GenBank/DDBJ databases">
        <authorList>
            <person name="Sahl J."/>
            <person name="Wagner D."/>
            <person name="Keim P."/>
        </authorList>
    </citation>
    <scope>NUCLEOTIDE SEQUENCE [LARGE SCALE GENOMIC DNA]</scope>
    <source>
        <strain evidence="7 8">BDU18</strain>
    </source>
</reference>
<dbReference type="InterPro" id="IPR039425">
    <property type="entry name" value="RNA_pol_sigma-70-like"/>
</dbReference>
<dbReference type="InterPro" id="IPR007627">
    <property type="entry name" value="RNA_pol_sigma70_r2"/>
</dbReference>
<dbReference type="SUPFAM" id="SSF88946">
    <property type="entry name" value="Sigma2 domain of RNA polymerase sigma factors"/>
    <property type="match status" value="1"/>
</dbReference>
<gene>
    <name evidence="7" type="ORF">WS72_00070</name>
</gene>
<dbReference type="NCBIfam" id="NF008888">
    <property type="entry name" value="PRK11922.1"/>
    <property type="match status" value="1"/>
</dbReference>
<evidence type="ECO:0000313" key="8">
    <source>
        <dbReference type="Proteomes" id="UP000070255"/>
    </source>
</evidence>